<comment type="caution">
    <text evidence="1">The sequence shown here is derived from an EMBL/GenBank/DDBJ whole genome shotgun (WGS) entry which is preliminary data.</text>
</comment>
<accession>A0A0F8YP29</accession>
<evidence type="ECO:0000313" key="1">
    <source>
        <dbReference type="EMBL" id="KKK75475.1"/>
    </source>
</evidence>
<proteinExistence type="predicted"/>
<reference evidence="1" key="1">
    <citation type="journal article" date="2015" name="Nature">
        <title>Complex archaea that bridge the gap between prokaryotes and eukaryotes.</title>
        <authorList>
            <person name="Spang A."/>
            <person name="Saw J.H."/>
            <person name="Jorgensen S.L."/>
            <person name="Zaremba-Niedzwiedzka K."/>
            <person name="Martijn J."/>
            <person name="Lind A.E."/>
            <person name="van Eijk R."/>
            <person name="Schleper C."/>
            <person name="Guy L."/>
            <person name="Ettema T.J."/>
        </authorList>
    </citation>
    <scope>NUCLEOTIDE SEQUENCE</scope>
</reference>
<dbReference type="AlphaFoldDB" id="A0A0F8YP29"/>
<protein>
    <submittedName>
        <fullName evidence="1">Uncharacterized protein</fullName>
    </submittedName>
</protein>
<name>A0A0F8YP29_9ZZZZ</name>
<organism evidence="1">
    <name type="scientific">marine sediment metagenome</name>
    <dbReference type="NCBI Taxonomy" id="412755"/>
    <lineage>
        <taxon>unclassified sequences</taxon>
        <taxon>metagenomes</taxon>
        <taxon>ecological metagenomes</taxon>
    </lineage>
</organism>
<gene>
    <name evidence="1" type="ORF">LCGC14_2873340</name>
</gene>
<sequence length="163" mass="16528">MPDRVNLHHEESRILLENILRALKQQSTYQQNGGNMWFSSDVTAAVGVSGALGGISITHDFVGSVAAVSSVLGDMLTTWGEGAVDASSSAVGVMNLNKDIAGAVAGPAGDAFGSMSHNYSIIGSVAATSGASGAMTVTDLDLAGIVSAVSFLPTVQLFINDVA</sequence>
<dbReference type="EMBL" id="LAZR01055846">
    <property type="protein sequence ID" value="KKK75475.1"/>
    <property type="molecule type" value="Genomic_DNA"/>
</dbReference>